<dbReference type="Proteomes" id="UP001178507">
    <property type="component" value="Unassembled WGS sequence"/>
</dbReference>
<dbReference type="SMART" id="SM00248">
    <property type="entry name" value="ANK"/>
    <property type="match status" value="5"/>
</dbReference>
<dbReference type="GO" id="GO:0045944">
    <property type="term" value="P:positive regulation of transcription by RNA polymerase II"/>
    <property type="evidence" value="ECO:0007669"/>
    <property type="project" value="TreeGrafter"/>
</dbReference>
<evidence type="ECO:0000313" key="5">
    <source>
        <dbReference type="EMBL" id="CAJ1388793.1"/>
    </source>
</evidence>
<dbReference type="PROSITE" id="PS50088">
    <property type="entry name" value="ANK_REPEAT"/>
    <property type="match status" value="4"/>
</dbReference>
<keyword evidence="2 3" id="KW-0040">ANK repeat</keyword>
<evidence type="ECO:0000256" key="1">
    <source>
        <dbReference type="ARBA" id="ARBA00022737"/>
    </source>
</evidence>
<dbReference type="SUPFAM" id="SSF48403">
    <property type="entry name" value="Ankyrin repeat"/>
    <property type="match status" value="1"/>
</dbReference>
<evidence type="ECO:0000256" key="3">
    <source>
        <dbReference type="PROSITE-ProRule" id="PRU00023"/>
    </source>
</evidence>
<dbReference type="InterPro" id="IPR002110">
    <property type="entry name" value="Ankyrin_rpt"/>
</dbReference>
<reference evidence="5" key="1">
    <citation type="submission" date="2023-08" db="EMBL/GenBank/DDBJ databases">
        <authorList>
            <person name="Chen Y."/>
            <person name="Shah S."/>
            <person name="Dougan E. K."/>
            <person name="Thang M."/>
            <person name="Chan C."/>
        </authorList>
    </citation>
    <scope>NUCLEOTIDE SEQUENCE</scope>
</reference>
<feature type="repeat" description="ANK" evidence="3">
    <location>
        <begin position="247"/>
        <end position="289"/>
    </location>
</feature>
<feature type="region of interest" description="Disordered" evidence="4">
    <location>
        <begin position="393"/>
        <end position="415"/>
    </location>
</feature>
<evidence type="ECO:0000313" key="6">
    <source>
        <dbReference type="Proteomes" id="UP001178507"/>
    </source>
</evidence>
<dbReference type="Gene3D" id="1.25.40.20">
    <property type="entry name" value="Ankyrin repeat-containing domain"/>
    <property type="match status" value="2"/>
</dbReference>
<feature type="repeat" description="ANK" evidence="3">
    <location>
        <begin position="323"/>
        <end position="355"/>
    </location>
</feature>
<feature type="repeat" description="ANK" evidence="3">
    <location>
        <begin position="290"/>
        <end position="322"/>
    </location>
</feature>
<dbReference type="InterPro" id="IPR036770">
    <property type="entry name" value="Ankyrin_rpt-contain_sf"/>
</dbReference>
<accession>A0AA36IL85</accession>
<dbReference type="PROSITE" id="PS50297">
    <property type="entry name" value="ANK_REP_REGION"/>
    <property type="match status" value="3"/>
</dbReference>
<proteinExistence type="predicted"/>
<feature type="repeat" description="ANK" evidence="3">
    <location>
        <begin position="214"/>
        <end position="246"/>
    </location>
</feature>
<dbReference type="InterPro" id="IPR050663">
    <property type="entry name" value="Ankyrin-SOCS_Box"/>
</dbReference>
<gene>
    <name evidence="5" type="ORF">EVOR1521_LOCUS14583</name>
</gene>
<organism evidence="5 6">
    <name type="scientific">Effrenium voratum</name>
    <dbReference type="NCBI Taxonomy" id="2562239"/>
    <lineage>
        <taxon>Eukaryota</taxon>
        <taxon>Sar</taxon>
        <taxon>Alveolata</taxon>
        <taxon>Dinophyceae</taxon>
        <taxon>Suessiales</taxon>
        <taxon>Symbiodiniaceae</taxon>
        <taxon>Effrenium</taxon>
    </lineage>
</organism>
<evidence type="ECO:0000256" key="4">
    <source>
        <dbReference type="SAM" id="MobiDB-lite"/>
    </source>
</evidence>
<feature type="compositionally biased region" description="Acidic residues" evidence="4">
    <location>
        <begin position="398"/>
        <end position="407"/>
    </location>
</feature>
<keyword evidence="1" id="KW-0677">Repeat</keyword>
<evidence type="ECO:0000256" key="2">
    <source>
        <dbReference type="ARBA" id="ARBA00023043"/>
    </source>
</evidence>
<feature type="compositionally biased region" description="Acidic residues" evidence="4">
    <location>
        <begin position="67"/>
        <end position="83"/>
    </location>
</feature>
<feature type="compositionally biased region" description="Acidic residues" evidence="4">
    <location>
        <begin position="92"/>
        <end position="112"/>
    </location>
</feature>
<keyword evidence="6" id="KW-1185">Reference proteome</keyword>
<name>A0AA36IL85_9DINO</name>
<dbReference type="GO" id="GO:0005634">
    <property type="term" value="C:nucleus"/>
    <property type="evidence" value="ECO:0007669"/>
    <property type="project" value="TreeGrafter"/>
</dbReference>
<sequence>MGCPTYPHFASCSEGQSRTEVSTVSDVQGLASVIGCAMTAGYIDQDPWSDWKPVEQTALDFLKEAQEADEEQESEEEEEEDEWNPVVQGAEDPVEGAEHEEEEDEDSDDDWAPEIQGAANVEKSEEEALKVLLQPSFVKEEPESLQTKKEADAAGRMLHEMRRPPTWEEVKAEIPRGPDVDPDLLEAPSYREMTQQEAIELVRRGATVNYHGQHGTTPLHKAAEKAFPVLIKALCEARADPDSRDHMGETPLHILAKSGSWDESIPKSRRCEAIQMLLCNGADVHAVNPRGRGVLHLAVTEHDLPAIETFIEGMADVNAQDLAGFTPLMWAAGRDSADGVKMLLDCEADMNARAARGQTAMTFALTNGCNAIVDILDKHQAILDAEEAKRIKERGEGRDEDPEDDWTETLQLPKPEWACKHEKPERLEPYAGRRICAEAKPDRHSNVYVGNLPDRR</sequence>
<protein>
    <submittedName>
        <fullName evidence="5">Uncharacterized protein</fullName>
    </submittedName>
</protein>
<dbReference type="GO" id="GO:0000976">
    <property type="term" value="F:transcription cis-regulatory region binding"/>
    <property type="evidence" value="ECO:0007669"/>
    <property type="project" value="TreeGrafter"/>
</dbReference>
<dbReference type="Pfam" id="PF00023">
    <property type="entry name" value="Ank"/>
    <property type="match status" value="1"/>
</dbReference>
<feature type="region of interest" description="Disordered" evidence="4">
    <location>
        <begin position="61"/>
        <end position="112"/>
    </location>
</feature>
<comment type="caution">
    <text evidence="5">The sequence shown here is derived from an EMBL/GenBank/DDBJ whole genome shotgun (WGS) entry which is preliminary data.</text>
</comment>
<dbReference type="PANTHER" id="PTHR24193:SF121">
    <property type="entry name" value="ADA2A-CONTAINING COMPLEX COMPONENT 3, ISOFORM D"/>
    <property type="match status" value="1"/>
</dbReference>
<dbReference type="Pfam" id="PF12796">
    <property type="entry name" value="Ank_2"/>
    <property type="match status" value="1"/>
</dbReference>
<dbReference type="EMBL" id="CAUJNA010001768">
    <property type="protein sequence ID" value="CAJ1388793.1"/>
    <property type="molecule type" value="Genomic_DNA"/>
</dbReference>
<dbReference type="PANTHER" id="PTHR24193">
    <property type="entry name" value="ANKYRIN REPEAT PROTEIN"/>
    <property type="match status" value="1"/>
</dbReference>
<dbReference type="AlphaFoldDB" id="A0AA36IL85"/>